<organism evidence="5 6">
    <name type="scientific">Lepeophtheirus salmonis</name>
    <name type="common">Salmon louse</name>
    <name type="synonym">Caligus salmonis</name>
    <dbReference type="NCBI Taxonomy" id="72036"/>
    <lineage>
        <taxon>Eukaryota</taxon>
        <taxon>Metazoa</taxon>
        <taxon>Ecdysozoa</taxon>
        <taxon>Arthropoda</taxon>
        <taxon>Crustacea</taxon>
        <taxon>Multicrustacea</taxon>
        <taxon>Hexanauplia</taxon>
        <taxon>Copepoda</taxon>
        <taxon>Siphonostomatoida</taxon>
        <taxon>Caligidae</taxon>
        <taxon>Lepeophtheirus</taxon>
    </lineage>
</organism>
<evidence type="ECO:0000313" key="5">
    <source>
        <dbReference type="EMBL" id="CAF3029324.1"/>
    </source>
</evidence>
<proteinExistence type="predicted"/>
<keyword evidence="2" id="KW-0812">Transmembrane</keyword>
<sequence>MELDPDHYAPILYIYVGDNYHCHIQASEHWNLSQNELRNIFIPQLNGQFDKCNMYDVNVDKVLEDGSIPSNGSWPVTKCLYGWNYDTSFQSISTEFNWVCKDEWKGTFTQTVYFLGSAIGTIIFGWIGDHMGRYWTVLLSHWSLLLMGILQSFVWDFYSYSIVRFFMGFTVKSVLLSFALLSLEFVNKLKRSVTINFALGLGITVVLLSLALPYSIHESVHWLLEKKKYKKAKNHEDTKSPNALAPGLLDLFKTPRLRRHFILVIVLWSSIIVLFEANVLNIRNLKFNIFYTFVISVGGELPADIIVIFTMEQFGRRWTSFFSMFLSGIAMLITAYLTVKSYSNTIIMIVCMVGRFAITMAINAGTQYNFEICPTNLRSQGSSMIIVIGELFALIAPSIVFSSSLYTPLPFLLLGIGGIVFLLGSTIPSRNSKD</sequence>
<dbReference type="OrthoDB" id="6884957at2759"/>
<dbReference type="Proteomes" id="UP000675881">
    <property type="component" value="Chromosome 8"/>
</dbReference>
<dbReference type="GO" id="GO:0016020">
    <property type="term" value="C:membrane"/>
    <property type="evidence" value="ECO:0007669"/>
    <property type="project" value="UniProtKB-SubCell"/>
</dbReference>
<evidence type="ECO:0000256" key="2">
    <source>
        <dbReference type="ARBA" id="ARBA00022692"/>
    </source>
</evidence>
<evidence type="ECO:0000256" key="3">
    <source>
        <dbReference type="ARBA" id="ARBA00022989"/>
    </source>
</evidence>
<dbReference type="Gene3D" id="1.20.1250.20">
    <property type="entry name" value="MFS general substrate transporter like domains"/>
    <property type="match status" value="1"/>
</dbReference>
<comment type="subcellular location">
    <subcellularLocation>
        <location evidence="1">Membrane</location>
        <topology evidence="1">Multi-pass membrane protein</topology>
    </subcellularLocation>
</comment>
<keyword evidence="6" id="KW-1185">Reference proteome</keyword>
<dbReference type="AlphaFoldDB" id="A0A7R8D5C8"/>
<keyword evidence="3" id="KW-1133">Transmembrane helix</keyword>
<dbReference type="PANTHER" id="PTHR24064">
    <property type="entry name" value="SOLUTE CARRIER FAMILY 22 MEMBER"/>
    <property type="match status" value="1"/>
</dbReference>
<name>A0A7R8D5C8_LEPSM</name>
<protein>
    <submittedName>
        <fullName evidence="5">(salmon louse) hypothetical protein</fullName>
    </submittedName>
</protein>
<evidence type="ECO:0000256" key="4">
    <source>
        <dbReference type="ARBA" id="ARBA00023136"/>
    </source>
</evidence>
<evidence type="ECO:0000256" key="1">
    <source>
        <dbReference type="ARBA" id="ARBA00004141"/>
    </source>
</evidence>
<gene>
    <name evidence="5" type="ORF">LSAA_13784</name>
</gene>
<dbReference type="EMBL" id="HG994587">
    <property type="protein sequence ID" value="CAF3029324.1"/>
    <property type="molecule type" value="Genomic_DNA"/>
</dbReference>
<dbReference type="InterPro" id="IPR036259">
    <property type="entry name" value="MFS_trans_sf"/>
</dbReference>
<evidence type="ECO:0000313" key="6">
    <source>
        <dbReference type="Proteomes" id="UP000675881"/>
    </source>
</evidence>
<accession>A0A7R8D5C8</accession>
<keyword evidence="4" id="KW-0472">Membrane</keyword>
<reference evidence="5" key="1">
    <citation type="submission" date="2021-02" db="EMBL/GenBank/DDBJ databases">
        <authorList>
            <person name="Bekaert M."/>
        </authorList>
    </citation>
    <scope>NUCLEOTIDE SEQUENCE</scope>
    <source>
        <strain evidence="5">IoA-00</strain>
    </source>
</reference>
<dbReference type="SUPFAM" id="SSF103473">
    <property type="entry name" value="MFS general substrate transporter"/>
    <property type="match status" value="1"/>
</dbReference>